<dbReference type="Pfam" id="PF02410">
    <property type="entry name" value="RsfS"/>
    <property type="match status" value="1"/>
</dbReference>
<comment type="similarity">
    <text evidence="1">Belongs to the Iojap/RsfS family.</text>
</comment>
<gene>
    <name evidence="2" type="primary">rsfS_47</name>
    <name evidence="2" type="ORF">SDC9_207602</name>
</gene>
<dbReference type="InterPro" id="IPR004394">
    <property type="entry name" value="Iojap/RsfS/C7orf30"/>
</dbReference>
<dbReference type="GO" id="GO:0043023">
    <property type="term" value="F:ribosomal large subunit binding"/>
    <property type="evidence" value="ECO:0007669"/>
    <property type="project" value="TreeGrafter"/>
</dbReference>
<evidence type="ECO:0000313" key="2">
    <source>
        <dbReference type="EMBL" id="MPN59880.1"/>
    </source>
</evidence>
<dbReference type="GO" id="GO:0090071">
    <property type="term" value="P:negative regulation of ribosome biogenesis"/>
    <property type="evidence" value="ECO:0007669"/>
    <property type="project" value="TreeGrafter"/>
</dbReference>
<dbReference type="PANTHER" id="PTHR21043:SF0">
    <property type="entry name" value="MITOCHONDRIAL ASSEMBLY OF RIBOSOMAL LARGE SUBUNIT PROTEIN 1"/>
    <property type="match status" value="1"/>
</dbReference>
<reference evidence="2" key="1">
    <citation type="submission" date="2019-08" db="EMBL/GenBank/DDBJ databases">
        <authorList>
            <person name="Kucharzyk K."/>
            <person name="Murdoch R.W."/>
            <person name="Higgins S."/>
            <person name="Loffler F."/>
        </authorList>
    </citation>
    <scope>NUCLEOTIDE SEQUENCE</scope>
</reference>
<dbReference type="AlphaFoldDB" id="A0A645J9Q7"/>
<name>A0A645J9Q7_9ZZZZ</name>
<organism evidence="2">
    <name type="scientific">bioreactor metagenome</name>
    <dbReference type="NCBI Taxonomy" id="1076179"/>
    <lineage>
        <taxon>unclassified sequences</taxon>
        <taxon>metagenomes</taxon>
        <taxon>ecological metagenomes</taxon>
    </lineage>
</organism>
<accession>A0A645J9Q7</accession>
<sequence length="116" mass="13007">MQLTSLELATAVAKAMDSKKGTDIRVLKVEDLTILTDYFVIGTGNSSTQVKALADEVEFQLSEAGVSVLRREGTESRNWILLDYGVVIVHIFYPDTRNFYDLEHLWADATPVEIEL</sequence>
<dbReference type="Gene3D" id="3.30.460.10">
    <property type="entry name" value="Beta Polymerase, domain 2"/>
    <property type="match status" value="1"/>
</dbReference>
<protein>
    <submittedName>
        <fullName evidence="2">Ribosomal silencing factor RsfS</fullName>
    </submittedName>
</protein>
<proteinExistence type="inferred from homology"/>
<comment type="caution">
    <text evidence="2">The sequence shown here is derived from an EMBL/GenBank/DDBJ whole genome shotgun (WGS) entry which is preliminary data.</text>
</comment>
<dbReference type="GO" id="GO:0017148">
    <property type="term" value="P:negative regulation of translation"/>
    <property type="evidence" value="ECO:0007669"/>
    <property type="project" value="TreeGrafter"/>
</dbReference>
<evidence type="ECO:0000256" key="1">
    <source>
        <dbReference type="ARBA" id="ARBA00010574"/>
    </source>
</evidence>
<dbReference type="InterPro" id="IPR043519">
    <property type="entry name" value="NT_sf"/>
</dbReference>
<dbReference type="NCBIfam" id="TIGR00090">
    <property type="entry name" value="rsfS_iojap_ybeB"/>
    <property type="match status" value="1"/>
</dbReference>
<dbReference type="HAMAP" id="MF_01477">
    <property type="entry name" value="Iojap_RsfS"/>
    <property type="match status" value="1"/>
</dbReference>
<dbReference type="PANTHER" id="PTHR21043">
    <property type="entry name" value="IOJAP SUPERFAMILY ORTHOLOG"/>
    <property type="match status" value="1"/>
</dbReference>
<dbReference type="SUPFAM" id="SSF81301">
    <property type="entry name" value="Nucleotidyltransferase"/>
    <property type="match status" value="1"/>
</dbReference>
<dbReference type="EMBL" id="VSSQ01134409">
    <property type="protein sequence ID" value="MPN59880.1"/>
    <property type="molecule type" value="Genomic_DNA"/>
</dbReference>